<reference evidence="2 3" key="1">
    <citation type="journal article" date="2011" name="Science">
        <title>The ecoresponsive genome of Daphnia pulex.</title>
        <authorList>
            <person name="Colbourne J.K."/>
            <person name="Pfrender M.E."/>
            <person name="Gilbert D."/>
            <person name="Thomas W.K."/>
            <person name="Tucker A."/>
            <person name="Oakley T.H."/>
            <person name="Tokishita S."/>
            <person name="Aerts A."/>
            <person name="Arnold G.J."/>
            <person name="Basu M.K."/>
            <person name="Bauer D.J."/>
            <person name="Caceres C.E."/>
            <person name="Carmel L."/>
            <person name="Casola C."/>
            <person name="Choi J.H."/>
            <person name="Detter J.C."/>
            <person name="Dong Q."/>
            <person name="Dusheyko S."/>
            <person name="Eads B.D."/>
            <person name="Frohlich T."/>
            <person name="Geiler-Samerotte K.A."/>
            <person name="Gerlach D."/>
            <person name="Hatcher P."/>
            <person name="Jogdeo S."/>
            <person name="Krijgsveld J."/>
            <person name="Kriventseva E.V."/>
            <person name="Kultz D."/>
            <person name="Laforsch C."/>
            <person name="Lindquist E."/>
            <person name="Lopez J."/>
            <person name="Manak J.R."/>
            <person name="Muller J."/>
            <person name="Pangilinan J."/>
            <person name="Patwardhan R.P."/>
            <person name="Pitluck S."/>
            <person name="Pritham E.J."/>
            <person name="Rechtsteiner A."/>
            <person name="Rho M."/>
            <person name="Rogozin I.B."/>
            <person name="Sakarya O."/>
            <person name="Salamov A."/>
            <person name="Schaack S."/>
            <person name="Shapiro H."/>
            <person name="Shiga Y."/>
            <person name="Skalitzky C."/>
            <person name="Smith Z."/>
            <person name="Souvorov A."/>
            <person name="Sung W."/>
            <person name="Tang Z."/>
            <person name="Tsuchiya D."/>
            <person name="Tu H."/>
            <person name="Vos H."/>
            <person name="Wang M."/>
            <person name="Wolf Y.I."/>
            <person name="Yamagata H."/>
            <person name="Yamada T."/>
            <person name="Ye Y."/>
            <person name="Shaw J.R."/>
            <person name="Andrews J."/>
            <person name="Crease T.J."/>
            <person name="Tang H."/>
            <person name="Lucas S.M."/>
            <person name="Robertson H.M."/>
            <person name="Bork P."/>
            <person name="Koonin E.V."/>
            <person name="Zdobnov E.M."/>
            <person name="Grigoriev I.V."/>
            <person name="Lynch M."/>
            <person name="Boore J.L."/>
        </authorList>
    </citation>
    <scope>NUCLEOTIDE SEQUENCE [LARGE SCALE GENOMIC DNA]</scope>
</reference>
<gene>
    <name evidence="2" type="ORF">DAPPUDRAFT_277781</name>
</gene>
<protein>
    <submittedName>
        <fullName evidence="2">Uncharacterized protein</fullName>
    </submittedName>
</protein>
<sequence>MISEPERPTTGNRYIKHRSNSYSSNNSGRQFYTAASQQHPTSSLRKNVTSSSTGSATFLSDDLSLGSSSSEDRGICVHSSRDFDTDQLIGFRDRYSRRDAVDEEAISLAFLYESAAVYKYKAARGQREREQEIYEVLPPSIEICTVCKTGGTKGNNNNNNNNNNNSNVKSSSSKD</sequence>
<dbReference type="AlphaFoldDB" id="E9I6J1"/>
<dbReference type="KEGG" id="dpx:DAPPUDRAFT_277781"/>
<organism evidence="2 3">
    <name type="scientific">Daphnia pulex</name>
    <name type="common">Water flea</name>
    <dbReference type="NCBI Taxonomy" id="6669"/>
    <lineage>
        <taxon>Eukaryota</taxon>
        <taxon>Metazoa</taxon>
        <taxon>Ecdysozoa</taxon>
        <taxon>Arthropoda</taxon>
        <taxon>Crustacea</taxon>
        <taxon>Branchiopoda</taxon>
        <taxon>Diplostraca</taxon>
        <taxon>Cladocera</taxon>
        <taxon>Anomopoda</taxon>
        <taxon>Daphniidae</taxon>
        <taxon>Daphnia</taxon>
    </lineage>
</organism>
<dbReference type="Proteomes" id="UP000000305">
    <property type="component" value="Unassembled WGS sequence"/>
</dbReference>
<feature type="region of interest" description="Disordered" evidence="1">
    <location>
        <begin position="151"/>
        <end position="175"/>
    </location>
</feature>
<dbReference type="InParanoid" id="E9I6J1"/>
<evidence type="ECO:0000313" key="3">
    <source>
        <dbReference type="Proteomes" id="UP000000305"/>
    </source>
</evidence>
<feature type="region of interest" description="Disordered" evidence="1">
    <location>
        <begin position="1"/>
        <end position="53"/>
    </location>
</feature>
<evidence type="ECO:0000313" key="2">
    <source>
        <dbReference type="EMBL" id="EFX60389.1"/>
    </source>
</evidence>
<feature type="compositionally biased region" description="Polar residues" evidence="1">
    <location>
        <begin position="28"/>
        <end position="53"/>
    </location>
</feature>
<dbReference type="OrthoDB" id="10681388at2759"/>
<name>E9I6J1_DAPPU</name>
<evidence type="ECO:0000256" key="1">
    <source>
        <dbReference type="SAM" id="MobiDB-lite"/>
    </source>
</evidence>
<dbReference type="HOGENOM" id="CLU_1534129_0_0_1"/>
<feature type="compositionally biased region" description="Low complexity" evidence="1">
    <location>
        <begin position="155"/>
        <end position="175"/>
    </location>
</feature>
<proteinExistence type="predicted"/>
<keyword evidence="3" id="KW-1185">Reference proteome</keyword>
<dbReference type="EMBL" id="GL736519">
    <property type="protein sequence ID" value="EFX60389.1"/>
    <property type="molecule type" value="Genomic_DNA"/>
</dbReference>
<accession>E9I6J1</accession>